<dbReference type="InterPro" id="IPR004101">
    <property type="entry name" value="Mur_ligase_C"/>
</dbReference>
<comment type="cofactor">
    <cofactor evidence="1">
        <name>Mg(2+)</name>
        <dbReference type="ChEBI" id="CHEBI:18420"/>
    </cofactor>
</comment>
<dbReference type="GO" id="GO:0005524">
    <property type="term" value="F:ATP binding"/>
    <property type="evidence" value="ECO:0007669"/>
    <property type="project" value="UniProtKB-KW"/>
</dbReference>
<keyword evidence="15" id="KW-1185">Reference proteome</keyword>
<name>A0A288QW66_9LACO</name>
<evidence type="ECO:0000256" key="9">
    <source>
        <dbReference type="ARBA" id="ARBA00030592"/>
    </source>
</evidence>
<dbReference type="PANTHER" id="PTHR11136:SF0">
    <property type="entry name" value="DIHYDROFOLATE SYNTHETASE-RELATED"/>
    <property type="match status" value="1"/>
</dbReference>
<reference evidence="14 15" key="1">
    <citation type="submission" date="2018-07" db="EMBL/GenBank/DDBJ databases">
        <title>Genomic Encyclopedia of Type Strains, Phase III (KMG-III): the genomes of soil and plant-associated and newly described type strains.</title>
        <authorList>
            <person name="Whitman W."/>
        </authorList>
    </citation>
    <scope>NUCLEOTIDE SEQUENCE [LARGE SCALE GENOMIC DNA]</scope>
    <source>
        <strain evidence="14 15">CECT 7031</strain>
    </source>
</reference>
<evidence type="ECO:0000313" key="15">
    <source>
        <dbReference type="Proteomes" id="UP000254912"/>
    </source>
</evidence>
<dbReference type="Pfam" id="PF08245">
    <property type="entry name" value="Mur_ligase_M"/>
    <property type="match status" value="1"/>
</dbReference>
<dbReference type="Gene3D" id="3.90.190.20">
    <property type="entry name" value="Mur ligase, C-terminal domain"/>
    <property type="match status" value="1"/>
</dbReference>
<evidence type="ECO:0000256" key="7">
    <source>
        <dbReference type="ARBA" id="ARBA00022840"/>
    </source>
</evidence>
<dbReference type="Pfam" id="PF02875">
    <property type="entry name" value="Mur_ligase_C"/>
    <property type="match status" value="1"/>
</dbReference>
<protein>
    <recommendedName>
        <fullName evidence="3">tetrahydrofolate synthase</fullName>
        <ecNumber evidence="3">6.3.2.17</ecNumber>
    </recommendedName>
    <alternativeName>
        <fullName evidence="9">Tetrahydrofolylpolyglutamate synthase</fullName>
    </alternativeName>
</protein>
<evidence type="ECO:0000256" key="1">
    <source>
        <dbReference type="ARBA" id="ARBA00001946"/>
    </source>
</evidence>
<sequence>MIETYDDAINYIHGRHKWKKTPSFVRIEQLLAALGNPHLGLKYIHVTGTNGKGSTSKMMAELLQTAGLQVGLFTSPFIMRFNERIQINGQPIPDERLTAIMQRIQPILEHLDVTLTDGGPTEFETLSAAMFVYFAEEKVDVVVLEVGVGGTWDTTNIIQDKLAAVITTIGYDHMAVLGNTLAEIAAQKAGIIHHNRPTIIGQLPAEARPAIDAVSGELLALNEDFQIEDAHVTGSGLNTFSFNGLREIQDIVLSLRGAYQQQNAAIAIETVLRVQADLGITLAPAQIRDTLRAVKWMARFEKIAANPLTIIDGAHNQHGIDALITTLSTQYRDQHIEVIFGVLADKNYAAMLADLAALPNVHLNVVGFQSPAARETLDPHAAKALLPDTDISTFDDWQTGYAAVRALATTDMLVFTGSLYFVSDVRQALVQA</sequence>
<comment type="caution">
    <text evidence="14">The sequence shown here is derived from an EMBL/GenBank/DDBJ whole genome shotgun (WGS) entry which is preliminary data.</text>
</comment>
<dbReference type="InterPro" id="IPR036615">
    <property type="entry name" value="Mur_ligase_C_dom_sf"/>
</dbReference>
<dbReference type="Gene3D" id="3.40.1190.10">
    <property type="entry name" value="Mur-like, catalytic domain"/>
    <property type="match status" value="1"/>
</dbReference>
<proteinExistence type="inferred from homology"/>
<dbReference type="AlphaFoldDB" id="A0A288QW66"/>
<evidence type="ECO:0000256" key="8">
    <source>
        <dbReference type="ARBA" id="ARBA00022842"/>
    </source>
</evidence>
<dbReference type="InterPro" id="IPR036565">
    <property type="entry name" value="Mur-like_cat_sf"/>
</dbReference>
<dbReference type="FunFam" id="3.40.1190.10:FF:000011">
    <property type="entry name" value="Folylpolyglutamate synthase/dihydrofolate synthase"/>
    <property type="match status" value="1"/>
</dbReference>
<evidence type="ECO:0000256" key="10">
    <source>
        <dbReference type="ARBA" id="ARBA00047493"/>
    </source>
</evidence>
<dbReference type="InterPro" id="IPR001645">
    <property type="entry name" value="Folylpolyglutamate_synth"/>
</dbReference>
<dbReference type="PANTHER" id="PTHR11136">
    <property type="entry name" value="FOLYLPOLYGLUTAMATE SYNTHASE-RELATED"/>
    <property type="match status" value="1"/>
</dbReference>
<gene>
    <name evidence="14" type="ORF">DFP99_0043</name>
</gene>
<feature type="domain" description="Mur ligase central" evidence="13">
    <location>
        <begin position="46"/>
        <end position="269"/>
    </location>
</feature>
<evidence type="ECO:0000256" key="2">
    <source>
        <dbReference type="ARBA" id="ARBA00008276"/>
    </source>
</evidence>
<dbReference type="GO" id="GO:0004326">
    <property type="term" value="F:tetrahydrofolylpolyglutamate synthase activity"/>
    <property type="evidence" value="ECO:0007669"/>
    <property type="project" value="UniProtKB-EC"/>
</dbReference>
<accession>A0A288QW66</accession>
<evidence type="ECO:0000256" key="6">
    <source>
        <dbReference type="ARBA" id="ARBA00022741"/>
    </source>
</evidence>
<comment type="similarity">
    <text evidence="2 11">Belongs to the folylpolyglutamate synthase family.</text>
</comment>
<evidence type="ECO:0000256" key="4">
    <source>
        <dbReference type="ARBA" id="ARBA00022598"/>
    </source>
</evidence>
<dbReference type="KEGG" id="wso:WSWS_00414"/>
<dbReference type="SUPFAM" id="SSF53244">
    <property type="entry name" value="MurD-like peptide ligases, peptide-binding domain"/>
    <property type="match status" value="1"/>
</dbReference>
<dbReference type="RefSeq" id="WP_070229699.1">
    <property type="nucleotide sequence ID" value="NZ_BJYO01000002.1"/>
</dbReference>
<keyword evidence="7 11" id="KW-0067">ATP-binding</keyword>
<feature type="domain" description="Mur ligase C-terminal" evidence="12">
    <location>
        <begin position="299"/>
        <end position="418"/>
    </location>
</feature>
<comment type="catalytic activity">
    <reaction evidence="10">
        <text>(6S)-5,6,7,8-tetrahydrofolyl-(gamma-L-Glu)(n) + L-glutamate + ATP = (6S)-5,6,7,8-tetrahydrofolyl-(gamma-L-Glu)(n+1) + ADP + phosphate + H(+)</text>
        <dbReference type="Rhea" id="RHEA:10580"/>
        <dbReference type="Rhea" id="RHEA-COMP:14738"/>
        <dbReference type="Rhea" id="RHEA-COMP:14740"/>
        <dbReference type="ChEBI" id="CHEBI:15378"/>
        <dbReference type="ChEBI" id="CHEBI:29985"/>
        <dbReference type="ChEBI" id="CHEBI:30616"/>
        <dbReference type="ChEBI" id="CHEBI:43474"/>
        <dbReference type="ChEBI" id="CHEBI:141005"/>
        <dbReference type="ChEBI" id="CHEBI:456216"/>
        <dbReference type="EC" id="6.3.2.17"/>
    </reaction>
</comment>
<keyword evidence="4 11" id="KW-0436">Ligase</keyword>
<dbReference type="EMBL" id="QRAS01000001">
    <property type="protein sequence ID" value="RDL11625.1"/>
    <property type="molecule type" value="Genomic_DNA"/>
</dbReference>
<dbReference type="GO" id="GO:0046872">
    <property type="term" value="F:metal ion binding"/>
    <property type="evidence" value="ECO:0007669"/>
    <property type="project" value="UniProtKB-KW"/>
</dbReference>
<dbReference type="EC" id="6.3.2.17" evidence="3"/>
<keyword evidence="8" id="KW-0460">Magnesium</keyword>
<organism evidence="14 15">
    <name type="scientific">Weissella soli</name>
    <dbReference type="NCBI Taxonomy" id="155866"/>
    <lineage>
        <taxon>Bacteria</taxon>
        <taxon>Bacillati</taxon>
        <taxon>Bacillota</taxon>
        <taxon>Bacilli</taxon>
        <taxon>Lactobacillales</taxon>
        <taxon>Lactobacillaceae</taxon>
        <taxon>Weissella</taxon>
    </lineage>
</organism>
<dbReference type="GeneID" id="94545623"/>
<dbReference type="NCBIfam" id="TIGR01499">
    <property type="entry name" value="folC"/>
    <property type="match status" value="1"/>
</dbReference>
<evidence type="ECO:0000259" key="13">
    <source>
        <dbReference type="Pfam" id="PF08245"/>
    </source>
</evidence>
<evidence type="ECO:0000256" key="3">
    <source>
        <dbReference type="ARBA" id="ARBA00013025"/>
    </source>
</evidence>
<evidence type="ECO:0000256" key="11">
    <source>
        <dbReference type="PIRNR" id="PIRNR001563"/>
    </source>
</evidence>
<keyword evidence="6 11" id="KW-0547">Nucleotide-binding</keyword>
<dbReference type="InterPro" id="IPR018109">
    <property type="entry name" value="Folylpolyglutamate_synth_CS"/>
</dbReference>
<dbReference type="GO" id="GO:0005737">
    <property type="term" value="C:cytoplasm"/>
    <property type="evidence" value="ECO:0007669"/>
    <property type="project" value="TreeGrafter"/>
</dbReference>
<dbReference type="GO" id="GO:0008841">
    <property type="term" value="F:dihydrofolate synthase activity"/>
    <property type="evidence" value="ECO:0007669"/>
    <property type="project" value="TreeGrafter"/>
</dbReference>
<dbReference type="InterPro" id="IPR013221">
    <property type="entry name" value="Mur_ligase_cen"/>
</dbReference>
<evidence type="ECO:0000313" key="14">
    <source>
        <dbReference type="EMBL" id="RDL11625.1"/>
    </source>
</evidence>
<dbReference type="Proteomes" id="UP000254912">
    <property type="component" value="Unassembled WGS sequence"/>
</dbReference>
<keyword evidence="5" id="KW-0479">Metal-binding</keyword>
<dbReference type="PROSITE" id="PS01012">
    <property type="entry name" value="FOLYLPOLYGLU_SYNT_2"/>
    <property type="match status" value="1"/>
</dbReference>
<evidence type="ECO:0000259" key="12">
    <source>
        <dbReference type="Pfam" id="PF02875"/>
    </source>
</evidence>
<dbReference type="PIRSF" id="PIRSF001563">
    <property type="entry name" value="Folylpolyglu_synth"/>
    <property type="match status" value="1"/>
</dbReference>
<evidence type="ECO:0000256" key="5">
    <source>
        <dbReference type="ARBA" id="ARBA00022723"/>
    </source>
</evidence>
<dbReference type="SUPFAM" id="SSF53623">
    <property type="entry name" value="MurD-like peptide ligases, catalytic domain"/>
    <property type="match status" value="1"/>
</dbReference>